<protein>
    <submittedName>
        <fullName evidence="1">Uncharacterized protein</fullName>
    </submittedName>
</protein>
<accession>A0A937XH64</accession>
<dbReference type="AlphaFoldDB" id="A0A937XH64"/>
<evidence type="ECO:0000313" key="2">
    <source>
        <dbReference type="Proteomes" id="UP000779900"/>
    </source>
</evidence>
<dbReference type="Proteomes" id="UP000779900">
    <property type="component" value="Unassembled WGS sequence"/>
</dbReference>
<comment type="caution">
    <text evidence="1">The sequence shown here is derived from an EMBL/GenBank/DDBJ whole genome shotgun (WGS) entry which is preliminary data.</text>
</comment>
<dbReference type="EMBL" id="VGIR01000034">
    <property type="protein sequence ID" value="MBM3331551.1"/>
    <property type="molecule type" value="Genomic_DNA"/>
</dbReference>
<gene>
    <name evidence="1" type="ORF">FJY68_06820</name>
</gene>
<organism evidence="1 2">
    <name type="scientific">candidate division WOR-3 bacterium</name>
    <dbReference type="NCBI Taxonomy" id="2052148"/>
    <lineage>
        <taxon>Bacteria</taxon>
        <taxon>Bacteria division WOR-3</taxon>
    </lineage>
</organism>
<sequence length="225" mass="25229">MNSLAALADRVEQRRYFGLRITARELLAAERKIASRQGLPGSYAGMFAPTRQDFRHGIRVFTGEVVRSGAATSHILGEECCRLLLKLGVKDRQVSAALARAEAGMQERLDSCERIHARHVGFYCCGICTVSLWRHLAAGGLDSAVPRFRDGLRVLADCRSDNGRWIRFPFFYTLLALSEMDPPEARRELRWAAPAAERSLRALRGTGTYRWRRRAVLERALALAG</sequence>
<evidence type="ECO:0000313" key="1">
    <source>
        <dbReference type="EMBL" id="MBM3331551.1"/>
    </source>
</evidence>
<proteinExistence type="predicted"/>
<reference evidence="1" key="1">
    <citation type="submission" date="2019-03" db="EMBL/GenBank/DDBJ databases">
        <title>Lake Tanganyika Metagenome-Assembled Genomes (MAGs).</title>
        <authorList>
            <person name="Tran P."/>
        </authorList>
    </citation>
    <scope>NUCLEOTIDE SEQUENCE</scope>
    <source>
        <strain evidence="1">K_DeepCast_150m_m2_040</strain>
    </source>
</reference>
<name>A0A937XH64_UNCW3</name>